<keyword evidence="2" id="KW-0695">RNA-directed DNA polymerase</keyword>
<dbReference type="Pfam" id="PF00078">
    <property type="entry name" value="RVT_1"/>
    <property type="match status" value="1"/>
</dbReference>
<dbReference type="InterPro" id="IPR043502">
    <property type="entry name" value="DNA/RNA_pol_sf"/>
</dbReference>
<dbReference type="EMBL" id="JAHWGI010000503">
    <property type="protein sequence ID" value="KAK3916199.1"/>
    <property type="molecule type" value="Genomic_DNA"/>
</dbReference>
<evidence type="ECO:0000259" key="1">
    <source>
        <dbReference type="PROSITE" id="PS50878"/>
    </source>
</evidence>
<keyword evidence="2" id="KW-0808">Transferase</keyword>
<reference evidence="2" key="2">
    <citation type="journal article" date="2023" name="BMC Genomics">
        <title>Pest status, molecular evolution, and epigenetic factors derived from the genome assembly of Frankliniella fusca, a thysanopteran phytovirus vector.</title>
        <authorList>
            <person name="Catto M.A."/>
            <person name="Labadie P.E."/>
            <person name="Jacobson A.L."/>
            <person name="Kennedy G.G."/>
            <person name="Srinivasan R."/>
            <person name="Hunt B.G."/>
        </authorList>
    </citation>
    <scope>NUCLEOTIDE SEQUENCE</scope>
    <source>
        <strain evidence="2">PL_HMW_Pooled</strain>
    </source>
</reference>
<evidence type="ECO:0000313" key="2">
    <source>
        <dbReference type="EMBL" id="KAK3916199.1"/>
    </source>
</evidence>
<dbReference type="PANTHER" id="PTHR36688:SF2">
    <property type="entry name" value="ENDONUCLEASE_EXONUCLEASE_PHOSPHATASE DOMAIN-CONTAINING PROTEIN"/>
    <property type="match status" value="1"/>
</dbReference>
<organism evidence="2 3">
    <name type="scientific">Frankliniella fusca</name>
    <dbReference type="NCBI Taxonomy" id="407009"/>
    <lineage>
        <taxon>Eukaryota</taxon>
        <taxon>Metazoa</taxon>
        <taxon>Ecdysozoa</taxon>
        <taxon>Arthropoda</taxon>
        <taxon>Hexapoda</taxon>
        <taxon>Insecta</taxon>
        <taxon>Pterygota</taxon>
        <taxon>Neoptera</taxon>
        <taxon>Paraneoptera</taxon>
        <taxon>Thysanoptera</taxon>
        <taxon>Terebrantia</taxon>
        <taxon>Thripoidea</taxon>
        <taxon>Thripidae</taxon>
        <taxon>Frankliniella</taxon>
    </lineage>
</organism>
<reference evidence="2" key="1">
    <citation type="submission" date="2021-07" db="EMBL/GenBank/DDBJ databases">
        <authorList>
            <person name="Catto M.A."/>
            <person name="Jacobson A."/>
            <person name="Kennedy G."/>
            <person name="Labadie P."/>
            <person name="Hunt B.G."/>
            <person name="Srinivasan R."/>
        </authorList>
    </citation>
    <scope>NUCLEOTIDE SEQUENCE</scope>
    <source>
        <strain evidence="2">PL_HMW_Pooled</strain>
        <tissue evidence="2">Head</tissue>
    </source>
</reference>
<proteinExistence type="predicted"/>
<dbReference type="Proteomes" id="UP001219518">
    <property type="component" value="Unassembled WGS sequence"/>
</dbReference>
<gene>
    <name evidence="2" type="ORF">KUF71_025460</name>
</gene>
<accession>A0AAE1H7H4</accession>
<protein>
    <submittedName>
        <fullName evidence="2">RNA-directed DNA polymerase from mobile element jockey</fullName>
    </submittedName>
</protein>
<keyword evidence="3" id="KW-1185">Reference proteome</keyword>
<dbReference type="InterPro" id="IPR000477">
    <property type="entry name" value="RT_dom"/>
</dbReference>
<sequence>MGSHGHQPLREMDPRANRTQELRHPYQQAHIQVLDKEFTTSDHRPLLITANYPPITSISNYKYALNWDNFTKEVDRPYHPTEDPNYDVAHLTATIQAAILNNTRLIKKRHHKRFNTPAIKNLVEQKKLASHKYAATRSHSDKATINQLVKQLHAEVKKTKEQEKLKKIQNMDDPLKRWQILKHDKPKPPIVPTLIDDTGIRAELKSDKAELLATNLETKFTQFPSKQDNDLTRDIDNYIEDLHRMEPANIPNFTIAELKEEIQHLKSSSAPGHDGISNKHLQHLPDSSLTYLLNIYNTILKNSTYPATWKHAVVTMIHKSGKPKQHPNSYRPISLLPSLGKLLERLLIKHINKDNIPPHQFGFQAQHSTTHQLIRLVHDIGLTMEGHQKAILVSLDIEAAFDKVPHRELLYKLRKTNQPDWLLKLLQNYYDSRTFQVKLENNISSTKVIRAGTAQGAVISPILYSLYISDMPIEEDIQVYQYADDTAYLASGITSTRASTIMNKQLRRLSTWCSDWKTKINATKSTALLFSTNKLDQPITYNDEEIKPQKHIKYLGVTIDNRLDFHQHVRNILTSVNTKTASLIQYVKAQHIISTKTKSILYNTLIRPTITYGLPAWDNILDSTWRTLENIETKWCRMTLHLPRDTRLEELYDSLPFDTLMKTRNKLLLDFYRTKDNHPNHEKGRPGNEDSAERYPDKTKIIESINVIVYSTLDAIVLSAPGGGVIELAQEIKGSVGICNHFESFCLRVCEIFCEGIITKKFLLPSKLLESLVKQCEVLTSDLSERSQLTELLVLSRSEHVSREILNSFYCEFVLCFSEVLLRFIAQSVHEGPTTSKSPHEFDTEDRQIIHYIAGATLREFYKRAKRYPTSCVWKAVKDTIVYRFAASCDVESSSAADQSWTKTKDRGALIYVGDSCLEFFVLLAEIIENCEEPTGSISYMKVYEKVCNSMAATIYWDGMISDSLTEDVSLLFLRALVKSFCGTYGKGIRTRRINKIRERPEASVNLRHSLTRRAK</sequence>
<name>A0AAE1H7H4_9NEOP</name>
<keyword evidence="2" id="KW-0548">Nucleotidyltransferase</keyword>
<dbReference type="PROSITE" id="PS50878">
    <property type="entry name" value="RT_POL"/>
    <property type="match status" value="1"/>
</dbReference>
<dbReference type="InterPro" id="IPR052560">
    <property type="entry name" value="RdDP_mobile_element"/>
</dbReference>
<dbReference type="AlphaFoldDB" id="A0AAE1H7H4"/>
<comment type="caution">
    <text evidence="2">The sequence shown here is derived from an EMBL/GenBank/DDBJ whole genome shotgun (WGS) entry which is preliminary data.</text>
</comment>
<feature type="domain" description="Reverse transcriptase" evidence="1">
    <location>
        <begin position="298"/>
        <end position="559"/>
    </location>
</feature>
<evidence type="ECO:0000313" key="3">
    <source>
        <dbReference type="Proteomes" id="UP001219518"/>
    </source>
</evidence>
<dbReference type="SUPFAM" id="SSF56672">
    <property type="entry name" value="DNA/RNA polymerases"/>
    <property type="match status" value="1"/>
</dbReference>
<dbReference type="GO" id="GO:0003964">
    <property type="term" value="F:RNA-directed DNA polymerase activity"/>
    <property type="evidence" value="ECO:0007669"/>
    <property type="project" value="UniProtKB-KW"/>
</dbReference>
<dbReference type="PANTHER" id="PTHR36688">
    <property type="entry name" value="ENDO/EXONUCLEASE/PHOSPHATASE DOMAIN-CONTAINING PROTEIN"/>
    <property type="match status" value="1"/>
</dbReference>
<dbReference type="CDD" id="cd01650">
    <property type="entry name" value="RT_nLTR_like"/>
    <property type="match status" value="1"/>
</dbReference>